<dbReference type="InterPro" id="IPR051013">
    <property type="entry name" value="MBL_superfamily_lactonases"/>
</dbReference>
<dbReference type="EMBL" id="BANB01000074">
    <property type="protein sequence ID" value="GAN76203.1"/>
    <property type="molecule type" value="Genomic_DNA"/>
</dbReference>
<dbReference type="SMART" id="SM00849">
    <property type="entry name" value="Lactamase_B"/>
    <property type="match status" value="1"/>
</dbReference>
<proteinExistence type="inferred from homology"/>
<comment type="similarity">
    <text evidence="1">Belongs to the metallo-beta-lactamase superfamily.</text>
</comment>
<dbReference type="Proteomes" id="UP000032680">
    <property type="component" value="Unassembled WGS sequence"/>
</dbReference>
<name>A0A0D6P4T7_9PROT</name>
<evidence type="ECO:0000256" key="2">
    <source>
        <dbReference type="ARBA" id="ARBA00022723"/>
    </source>
</evidence>
<dbReference type="Pfam" id="PF00753">
    <property type="entry name" value="Lactamase_B"/>
    <property type="match status" value="1"/>
</dbReference>
<evidence type="ECO:0000259" key="5">
    <source>
        <dbReference type="SMART" id="SM00849"/>
    </source>
</evidence>
<keyword evidence="3" id="KW-0378">Hydrolase</keyword>
<dbReference type="SUPFAM" id="SSF56281">
    <property type="entry name" value="Metallo-hydrolase/oxidoreductase"/>
    <property type="match status" value="1"/>
</dbReference>
<dbReference type="AlphaFoldDB" id="A0A0D6P4T7"/>
<evidence type="ECO:0000256" key="1">
    <source>
        <dbReference type="ARBA" id="ARBA00007749"/>
    </source>
</evidence>
<comment type="caution">
    <text evidence="6">The sequence shown here is derived from an EMBL/GenBank/DDBJ whole genome shotgun (WGS) entry which is preliminary data.</text>
</comment>
<keyword evidence="4" id="KW-0862">Zinc</keyword>
<evidence type="ECO:0000256" key="4">
    <source>
        <dbReference type="ARBA" id="ARBA00022833"/>
    </source>
</evidence>
<dbReference type="InterPro" id="IPR036866">
    <property type="entry name" value="RibonucZ/Hydroxyglut_hydro"/>
</dbReference>
<evidence type="ECO:0000313" key="7">
    <source>
        <dbReference type="Proteomes" id="UP000032680"/>
    </source>
</evidence>
<accession>A0A0D6P4T7</accession>
<dbReference type="Gene3D" id="3.60.15.10">
    <property type="entry name" value="Ribonuclease Z/Hydroxyacylglutathione hydrolase-like"/>
    <property type="match status" value="1"/>
</dbReference>
<evidence type="ECO:0000313" key="6">
    <source>
        <dbReference type="EMBL" id="GAN76203.1"/>
    </source>
</evidence>
<dbReference type="PANTHER" id="PTHR42978">
    <property type="entry name" value="QUORUM-QUENCHING LACTONASE YTNP-RELATED-RELATED"/>
    <property type="match status" value="1"/>
</dbReference>
<gene>
    <name evidence="6" type="ORF">Asru_0074_05</name>
</gene>
<dbReference type="RefSeq" id="WP_048860003.1">
    <property type="nucleotide sequence ID" value="NZ_BANB01000074.1"/>
</dbReference>
<keyword evidence="2" id="KW-0479">Metal-binding</keyword>
<feature type="domain" description="Metallo-beta-lactamase" evidence="5">
    <location>
        <begin position="74"/>
        <end position="298"/>
    </location>
</feature>
<keyword evidence="7" id="KW-1185">Reference proteome</keyword>
<protein>
    <submittedName>
        <fullName evidence="6">Beta-lactamase</fullName>
    </submittedName>
</protein>
<evidence type="ECO:0000256" key="3">
    <source>
        <dbReference type="ARBA" id="ARBA00022801"/>
    </source>
</evidence>
<dbReference type="PANTHER" id="PTHR42978:SF6">
    <property type="entry name" value="QUORUM-QUENCHING LACTONASE YTNP-RELATED"/>
    <property type="match status" value="1"/>
</dbReference>
<dbReference type="InterPro" id="IPR001279">
    <property type="entry name" value="Metallo-B-lactamas"/>
</dbReference>
<sequence>MAGTDEMPPRAGGTWQVGDVTVTRIDEMTLDGHTAAQLLPGLAPAELARHRDRFGPGLLRPAQAGPDSERVVVSIHTWLLRTPRHVILIDTATGNGKSRPQAPALDGLDEPYLARLAAAGVRPEDVDAVLITHLHADHVGWNTRLVDGRWQPTFPRARHYFSAAEQRYNAALSDGRAPDVPPALGPRVGTPYPGVYDDSVRPVIDAGLATLIDVGGGEVLDGLSFVSTPGHSIDHASIRLVSRGQEALFAGDVMHHPLQVHAPHLSSCFCEFPEAAEASRRAVLAEAAERNTLIFATHFAESSAGRVTRAADGYAWSFA</sequence>
<dbReference type="CDD" id="cd16277">
    <property type="entry name" value="metallo-hydrolase-like_MBL-fold"/>
    <property type="match status" value="1"/>
</dbReference>
<organism evidence="6 7">
    <name type="scientific">Acidisphaera rubrifaciens HS-AP3</name>
    <dbReference type="NCBI Taxonomy" id="1231350"/>
    <lineage>
        <taxon>Bacteria</taxon>
        <taxon>Pseudomonadati</taxon>
        <taxon>Pseudomonadota</taxon>
        <taxon>Alphaproteobacteria</taxon>
        <taxon>Acetobacterales</taxon>
        <taxon>Acetobacteraceae</taxon>
        <taxon>Acidisphaera</taxon>
    </lineage>
</organism>
<reference evidence="6 7" key="1">
    <citation type="submission" date="2012-11" db="EMBL/GenBank/DDBJ databases">
        <title>Whole genome sequence of Acidisphaera rubrifaciens HS-AP3.</title>
        <authorList>
            <person name="Azuma Y."/>
            <person name="Higashiura N."/>
            <person name="Hirakawa H."/>
            <person name="Matsushita K."/>
        </authorList>
    </citation>
    <scope>NUCLEOTIDE SEQUENCE [LARGE SCALE GENOMIC DNA]</scope>
    <source>
        <strain evidence="6 7">HS-AP3</strain>
    </source>
</reference>
<dbReference type="GO" id="GO:0016787">
    <property type="term" value="F:hydrolase activity"/>
    <property type="evidence" value="ECO:0007669"/>
    <property type="project" value="UniProtKB-KW"/>
</dbReference>
<dbReference type="GO" id="GO:0046872">
    <property type="term" value="F:metal ion binding"/>
    <property type="evidence" value="ECO:0007669"/>
    <property type="project" value="UniProtKB-KW"/>
</dbReference>